<dbReference type="KEGG" id="osu:NT6N_22220"/>
<feature type="chain" id="PRO_5043905297" evidence="2">
    <location>
        <begin position="27"/>
        <end position="750"/>
    </location>
</feature>
<dbReference type="Pfam" id="PF07470">
    <property type="entry name" value="Glyco_hydro_88"/>
    <property type="match status" value="1"/>
</dbReference>
<feature type="signal peptide" evidence="2">
    <location>
        <begin position="1"/>
        <end position="26"/>
    </location>
</feature>
<dbReference type="InterPro" id="IPR032342">
    <property type="entry name" value="DUF4861"/>
</dbReference>
<dbReference type="SUPFAM" id="SSF48208">
    <property type="entry name" value="Six-hairpin glycosidases"/>
    <property type="match status" value="1"/>
</dbReference>
<dbReference type="GO" id="GO:0005975">
    <property type="term" value="P:carbohydrate metabolic process"/>
    <property type="evidence" value="ECO:0007669"/>
    <property type="project" value="InterPro"/>
</dbReference>
<organism evidence="3">
    <name type="scientific">Oceaniferula spumae</name>
    <dbReference type="NCBI Taxonomy" id="2979115"/>
    <lineage>
        <taxon>Bacteria</taxon>
        <taxon>Pseudomonadati</taxon>
        <taxon>Verrucomicrobiota</taxon>
        <taxon>Verrucomicrobiia</taxon>
        <taxon>Verrucomicrobiales</taxon>
        <taxon>Verrucomicrobiaceae</taxon>
        <taxon>Oceaniferula</taxon>
    </lineage>
</organism>
<dbReference type="InterPro" id="IPR010905">
    <property type="entry name" value="Glyco_hydro_88"/>
</dbReference>
<evidence type="ECO:0000313" key="3">
    <source>
        <dbReference type="EMBL" id="BDS07182.1"/>
    </source>
</evidence>
<sequence>MHLMYKKRALLPSLIVFATATCPLFAQEQEAPVKEAPAVTEPATPAFSSELNTKSILKVANAAADWQLANPYERKDWDWTEGALWTGLLAHAQTTGDEKYYQALLKVSDDLNYQLGPRHGFGDDHCVGQLHLWHYLRDELPHQIAPTREVMDHFVARPHDESLFWVNHVHMREWAWCDALYMSPATLAMLHAATGDEKYLRKMDTLWWKTSDYLYDVKSHLYWRDSKYFESKEANGEKVFWSRGNGWVFAGLCHVLQYMPHDHPTRPKYIKQFKEMAAKLKSIQQKDGSWHASLLDPESFPVPESSGTAFFTYGFLWGINNGILPAAEYKQPAIRGWQRLVRNVHADGKLGYVQPIGQDPKLVTYDESAVYGVGGFLLCAHELHKHLILSEAKSATFTANSPSSFPRLNEVIEMDWKKAASLVPSLTTKNAAVRDAVTGYFLPTQVVDNNGDGKPDTLLFKASFSPKESRQFQLLACGKDQPKHRNNMLLARFVPERKDDFVWENDRIAYRAYGPALAVENARGGIDVWTKSVRRSIANEWYKKDDYHTNNGTGLDGYKVGDTLGCGGLGYLDAKGKLHTSPVFATHKVLESGPLRLKFQLSYKPVEIGDAKVSEVRTITMLAGDHHFTVESSFKVEGDAKGIRPVCGLAVRKPTKRPSFESGHFMAYQDPIIAETEGPITTFLLNDDKGANKRPAKKNNLTEIIADDLSKPVRYEAGAVWQKVDAPSDNNVKLMLYRISHEKRHPIVVK</sequence>
<dbReference type="Gene3D" id="1.50.10.10">
    <property type="match status" value="1"/>
</dbReference>
<gene>
    <name evidence="3" type="ORF">NT6N_22220</name>
</gene>
<dbReference type="PANTHER" id="PTHR33886">
    <property type="entry name" value="UNSATURATED RHAMNOGALACTURONAN HYDROLASE (EUROFUNG)"/>
    <property type="match status" value="1"/>
</dbReference>
<dbReference type="AlphaFoldDB" id="A0AAT9FMI9"/>
<accession>A0AAT9FMI9</accession>
<keyword evidence="1" id="KW-0378">Hydrolase</keyword>
<dbReference type="EMBL" id="AP026866">
    <property type="protein sequence ID" value="BDS07182.1"/>
    <property type="molecule type" value="Genomic_DNA"/>
</dbReference>
<evidence type="ECO:0000256" key="2">
    <source>
        <dbReference type="SAM" id="SignalP"/>
    </source>
</evidence>
<dbReference type="InterPro" id="IPR052043">
    <property type="entry name" value="PolySaccharide_Degr_Enz"/>
</dbReference>
<dbReference type="InterPro" id="IPR008928">
    <property type="entry name" value="6-hairpin_glycosidase_sf"/>
</dbReference>
<reference evidence="3" key="1">
    <citation type="submission" date="2024-07" db="EMBL/GenBank/DDBJ databases">
        <title>Complete genome sequence of Verrucomicrobiaceae bacterium NT6N.</title>
        <authorList>
            <person name="Huang C."/>
            <person name="Takami H."/>
            <person name="Hamasaki K."/>
        </authorList>
    </citation>
    <scope>NUCLEOTIDE SEQUENCE</scope>
    <source>
        <strain evidence="3">NT6N</strain>
    </source>
</reference>
<dbReference type="InterPro" id="IPR012341">
    <property type="entry name" value="6hp_glycosidase-like_sf"/>
</dbReference>
<protein>
    <submittedName>
        <fullName evidence="3">Uncharacterized protein</fullName>
    </submittedName>
</protein>
<keyword evidence="2" id="KW-0732">Signal</keyword>
<proteinExistence type="predicted"/>
<dbReference type="PANTHER" id="PTHR33886:SF8">
    <property type="entry name" value="UNSATURATED RHAMNOGALACTURONAN HYDROLASE (EUROFUNG)"/>
    <property type="match status" value="1"/>
</dbReference>
<evidence type="ECO:0000256" key="1">
    <source>
        <dbReference type="ARBA" id="ARBA00022801"/>
    </source>
</evidence>
<dbReference type="Pfam" id="PF16153">
    <property type="entry name" value="DUF4861"/>
    <property type="match status" value="1"/>
</dbReference>
<name>A0AAT9FMI9_9BACT</name>
<dbReference type="GO" id="GO:0016787">
    <property type="term" value="F:hydrolase activity"/>
    <property type="evidence" value="ECO:0007669"/>
    <property type="project" value="UniProtKB-KW"/>
</dbReference>